<feature type="domain" description="J" evidence="2">
    <location>
        <begin position="15"/>
        <end position="86"/>
    </location>
</feature>
<dbReference type="PANTHER" id="PTHR24074">
    <property type="entry name" value="CO-CHAPERONE PROTEIN DJLA"/>
    <property type="match status" value="1"/>
</dbReference>
<dbReference type="PROSITE" id="PS50076">
    <property type="entry name" value="DNAJ_2"/>
    <property type="match status" value="1"/>
</dbReference>
<dbReference type="PRINTS" id="PR00625">
    <property type="entry name" value="JDOMAIN"/>
</dbReference>
<name>A0A1X2EGV1_9MYCO</name>
<dbReference type="Gene3D" id="1.10.287.110">
    <property type="entry name" value="DnaJ domain"/>
    <property type="match status" value="1"/>
</dbReference>
<dbReference type="InterPro" id="IPR001623">
    <property type="entry name" value="DnaJ_domain"/>
</dbReference>
<sequence>MATGDRPTGFDPYFDPYVELGVPPSASPAEITRAYRDQLRRHHPDLRGPATDGTENSRADERLRKILTAYAILRDPARRARHDHSTRSRRPSPAPPPPLHSDPSWLRAGPVHWQRRR</sequence>
<dbReference type="STRING" id="1798.AWC30_13750"/>
<dbReference type="SUPFAM" id="SSF46565">
    <property type="entry name" value="Chaperone J-domain"/>
    <property type="match status" value="1"/>
</dbReference>
<feature type="compositionally biased region" description="Basic and acidic residues" evidence="1">
    <location>
        <begin position="55"/>
        <end position="64"/>
    </location>
</feature>
<evidence type="ECO:0000259" key="2">
    <source>
        <dbReference type="PROSITE" id="PS50076"/>
    </source>
</evidence>
<dbReference type="InterPro" id="IPR036869">
    <property type="entry name" value="J_dom_sf"/>
</dbReference>
<dbReference type="Proteomes" id="UP000193090">
    <property type="component" value="Unassembled WGS sequence"/>
</dbReference>
<proteinExistence type="predicted"/>
<comment type="caution">
    <text evidence="3">The sequence shown here is derived from an EMBL/GenBank/DDBJ whole genome shotgun (WGS) entry which is preliminary data.</text>
</comment>
<accession>A0A1X2EGV1</accession>
<dbReference type="RefSeq" id="WP_234808084.1">
    <property type="nucleotide sequence ID" value="NZ_JACKSN010000084.1"/>
</dbReference>
<evidence type="ECO:0000313" key="4">
    <source>
        <dbReference type="Proteomes" id="UP000193090"/>
    </source>
</evidence>
<organism evidence="3 4">
    <name type="scientific">Mycolicibacillus trivialis</name>
    <dbReference type="NCBI Taxonomy" id="1798"/>
    <lineage>
        <taxon>Bacteria</taxon>
        <taxon>Bacillati</taxon>
        <taxon>Actinomycetota</taxon>
        <taxon>Actinomycetes</taxon>
        <taxon>Mycobacteriales</taxon>
        <taxon>Mycobacteriaceae</taxon>
        <taxon>Mycolicibacillus</taxon>
    </lineage>
</organism>
<dbReference type="EMBL" id="LQPZ01000037">
    <property type="protein sequence ID" value="ORX01438.1"/>
    <property type="molecule type" value="Genomic_DNA"/>
</dbReference>
<feature type="compositionally biased region" description="Basic and acidic residues" evidence="1">
    <location>
        <begin position="75"/>
        <end position="86"/>
    </location>
</feature>
<evidence type="ECO:0000256" key="1">
    <source>
        <dbReference type="SAM" id="MobiDB-lite"/>
    </source>
</evidence>
<dbReference type="AlphaFoldDB" id="A0A1X2EGV1"/>
<feature type="region of interest" description="Disordered" evidence="1">
    <location>
        <begin position="21"/>
        <end position="117"/>
    </location>
</feature>
<gene>
    <name evidence="3" type="ORF">AWC30_13750</name>
</gene>
<keyword evidence="4" id="KW-1185">Reference proteome</keyword>
<protein>
    <recommendedName>
        <fullName evidence="2">J domain-containing protein</fullName>
    </recommendedName>
</protein>
<dbReference type="Pfam" id="PF00226">
    <property type="entry name" value="DnaJ"/>
    <property type="match status" value="1"/>
</dbReference>
<dbReference type="InterPro" id="IPR050817">
    <property type="entry name" value="DjlA_DnaK_co-chaperone"/>
</dbReference>
<evidence type="ECO:0000313" key="3">
    <source>
        <dbReference type="EMBL" id="ORX01438.1"/>
    </source>
</evidence>
<reference evidence="3 4" key="1">
    <citation type="submission" date="2016-01" db="EMBL/GenBank/DDBJ databases">
        <title>The new phylogeny of the genus Mycobacterium.</title>
        <authorList>
            <person name="Tarcisio F."/>
            <person name="Conor M."/>
            <person name="Antonella G."/>
            <person name="Elisabetta G."/>
            <person name="Giulia F.S."/>
            <person name="Sara T."/>
            <person name="Anna F."/>
            <person name="Clotilde B."/>
            <person name="Roberto B."/>
            <person name="Veronica D.S."/>
            <person name="Fabio R."/>
            <person name="Monica P."/>
            <person name="Olivier J."/>
            <person name="Enrico T."/>
            <person name="Nicola S."/>
        </authorList>
    </citation>
    <scope>NUCLEOTIDE SEQUENCE [LARGE SCALE GENOMIC DNA]</scope>
    <source>
        <strain evidence="3 4">DSM 44153</strain>
    </source>
</reference>
<dbReference type="SMART" id="SM00271">
    <property type="entry name" value="DnaJ"/>
    <property type="match status" value="1"/>
</dbReference>
<dbReference type="CDD" id="cd06257">
    <property type="entry name" value="DnaJ"/>
    <property type="match status" value="1"/>
</dbReference>